<keyword evidence="1" id="KW-0812">Transmembrane</keyword>
<sequence length="108" mass="12115">MYKVTPAVTVRACASLNLVLRVIIRYSVIMSPTANAMTAPKAIGLKNIEPTIIARKIIPLMLLKSVAFILAPISILFSTPCLLQVIGLQMKVRHLFLKEVDYRLFYQK</sequence>
<proteinExistence type="predicted"/>
<keyword evidence="1" id="KW-0472">Membrane</keyword>
<dbReference type="AlphaFoldDB" id="A0A645E4F7"/>
<keyword evidence="1" id="KW-1133">Transmembrane helix</keyword>
<comment type="caution">
    <text evidence="2">The sequence shown here is derived from an EMBL/GenBank/DDBJ whole genome shotgun (WGS) entry which is preliminary data.</text>
</comment>
<reference evidence="2" key="1">
    <citation type="submission" date="2019-08" db="EMBL/GenBank/DDBJ databases">
        <authorList>
            <person name="Kucharzyk K."/>
            <person name="Murdoch R.W."/>
            <person name="Higgins S."/>
            <person name="Loffler F."/>
        </authorList>
    </citation>
    <scope>NUCLEOTIDE SEQUENCE</scope>
</reference>
<organism evidence="2">
    <name type="scientific">bioreactor metagenome</name>
    <dbReference type="NCBI Taxonomy" id="1076179"/>
    <lineage>
        <taxon>unclassified sequences</taxon>
        <taxon>metagenomes</taxon>
        <taxon>ecological metagenomes</taxon>
    </lineage>
</organism>
<evidence type="ECO:0000313" key="2">
    <source>
        <dbReference type="EMBL" id="MPM96664.1"/>
    </source>
</evidence>
<name>A0A645E4F7_9ZZZZ</name>
<protein>
    <submittedName>
        <fullName evidence="2">Uncharacterized protein</fullName>
    </submittedName>
</protein>
<accession>A0A645E4F7</accession>
<gene>
    <name evidence="2" type="ORF">SDC9_143829</name>
</gene>
<feature type="transmembrane region" description="Helical" evidence="1">
    <location>
        <begin position="66"/>
        <end position="88"/>
    </location>
</feature>
<dbReference type="EMBL" id="VSSQ01043021">
    <property type="protein sequence ID" value="MPM96664.1"/>
    <property type="molecule type" value="Genomic_DNA"/>
</dbReference>
<evidence type="ECO:0000256" key="1">
    <source>
        <dbReference type="SAM" id="Phobius"/>
    </source>
</evidence>